<keyword evidence="5" id="KW-1185">Reference proteome</keyword>
<organism evidence="4 5">
    <name type="scientific">Meganyctiphanes norvegica</name>
    <name type="common">Northern krill</name>
    <name type="synonym">Thysanopoda norvegica</name>
    <dbReference type="NCBI Taxonomy" id="48144"/>
    <lineage>
        <taxon>Eukaryota</taxon>
        <taxon>Metazoa</taxon>
        <taxon>Ecdysozoa</taxon>
        <taxon>Arthropoda</taxon>
        <taxon>Crustacea</taxon>
        <taxon>Multicrustacea</taxon>
        <taxon>Malacostraca</taxon>
        <taxon>Eumalacostraca</taxon>
        <taxon>Eucarida</taxon>
        <taxon>Euphausiacea</taxon>
        <taxon>Euphausiidae</taxon>
        <taxon>Meganyctiphanes</taxon>
    </lineage>
</organism>
<dbReference type="AlphaFoldDB" id="A0AAV2SK08"/>
<feature type="region of interest" description="Disordered" evidence="1">
    <location>
        <begin position="290"/>
        <end position="315"/>
    </location>
</feature>
<feature type="transmembrane region" description="Helical" evidence="2">
    <location>
        <begin position="230"/>
        <end position="256"/>
    </location>
</feature>
<keyword evidence="3" id="KW-0732">Signal</keyword>
<evidence type="ECO:0000256" key="1">
    <source>
        <dbReference type="SAM" id="MobiDB-lite"/>
    </source>
</evidence>
<keyword evidence="2" id="KW-1133">Transmembrane helix</keyword>
<keyword evidence="2" id="KW-0812">Transmembrane</keyword>
<proteinExistence type="predicted"/>
<dbReference type="EMBL" id="CAXKWB010078467">
    <property type="protein sequence ID" value="CAL4202676.1"/>
    <property type="molecule type" value="Genomic_DNA"/>
</dbReference>
<protein>
    <submittedName>
        <fullName evidence="4">Uncharacterized protein</fullName>
    </submittedName>
</protein>
<name>A0AAV2SK08_MEGNR</name>
<evidence type="ECO:0000256" key="2">
    <source>
        <dbReference type="SAM" id="Phobius"/>
    </source>
</evidence>
<evidence type="ECO:0000313" key="5">
    <source>
        <dbReference type="Proteomes" id="UP001497623"/>
    </source>
</evidence>
<dbReference type="Proteomes" id="UP001497623">
    <property type="component" value="Unassembled WGS sequence"/>
</dbReference>
<comment type="caution">
    <text evidence="4">The sequence shown here is derived from an EMBL/GenBank/DDBJ whole genome shotgun (WGS) entry which is preliminary data.</text>
</comment>
<feature type="signal peptide" evidence="3">
    <location>
        <begin position="1"/>
        <end position="22"/>
    </location>
</feature>
<reference evidence="4 5" key="1">
    <citation type="submission" date="2024-05" db="EMBL/GenBank/DDBJ databases">
        <authorList>
            <person name="Wallberg A."/>
        </authorList>
    </citation>
    <scope>NUCLEOTIDE SEQUENCE [LARGE SCALE GENOMIC DNA]</scope>
</reference>
<evidence type="ECO:0000313" key="4">
    <source>
        <dbReference type="EMBL" id="CAL4202676.1"/>
    </source>
</evidence>
<accession>A0AAV2SK08</accession>
<feature type="chain" id="PRO_5043662904" evidence="3">
    <location>
        <begin position="23"/>
        <end position="328"/>
    </location>
</feature>
<sequence>MNVRDISYVSTLICLAFGLVNGDNTQCEKKYEKCIGCRIYKLEAEGKCLSYLETNFGDGNFLFYINPLVQGVISISLYNKHSNNSHVEVSNNVFHVPMNSYVNSWNKISVKRGKVVSTNLYGSVHNYFIKLNKQNRRQIQVNIPNDIDVVNEIRVETVSSLWSFTCDPRQYQLLTQQIHHITPVEATSGTTYGYLCPIDGKEIIENKTAHIPERISQETSNPDPGDDIPVWQLVMIGAGTLVLALVVIIVTVILILRRKRRNSQLAHNQPTDQQFSLSRHVSENSLYASYDNHTTGENQMPHMMGPAVGTGTRGDGTVVDHIYEEIDP</sequence>
<keyword evidence="2" id="KW-0472">Membrane</keyword>
<evidence type="ECO:0000256" key="3">
    <source>
        <dbReference type="SAM" id="SignalP"/>
    </source>
</evidence>
<gene>
    <name evidence="4" type="ORF">MNOR_LOCUS37702</name>
</gene>